<dbReference type="STRING" id="626937.HMPREF3293_01387"/>
<gene>
    <name evidence="1" type="ORF">HMPREF3293_01387</name>
</gene>
<organism evidence="1 2">
    <name type="scientific">Christensenella minuta</name>
    <dbReference type="NCBI Taxonomy" id="626937"/>
    <lineage>
        <taxon>Bacteria</taxon>
        <taxon>Bacillati</taxon>
        <taxon>Bacillota</taxon>
        <taxon>Clostridia</taxon>
        <taxon>Christensenellales</taxon>
        <taxon>Christensenellaceae</taxon>
        <taxon>Christensenella</taxon>
    </lineage>
</organism>
<accession>A0A136Q529</accession>
<dbReference type="Proteomes" id="UP000070366">
    <property type="component" value="Unassembled WGS sequence"/>
</dbReference>
<evidence type="ECO:0000313" key="1">
    <source>
        <dbReference type="EMBL" id="KXK65783.1"/>
    </source>
</evidence>
<sequence length="67" mass="7875">MQSISRIPLSLRGAVRLVAIIRIKISNDSHSKLYFSRIIYHPDLLLSIIRGRNRQDNTIKFLSWRLN</sequence>
<protein>
    <submittedName>
        <fullName evidence="1">Uncharacterized protein</fullName>
    </submittedName>
</protein>
<reference evidence="2" key="1">
    <citation type="submission" date="2016-02" db="EMBL/GenBank/DDBJ databases">
        <authorList>
            <person name="Mitreva M."/>
            <person name="Pepin K.H."/>
            <person name="Mihindukulasuriya K.A."/>
            <person name="Fulton R."/>
            <person name="Fronick C."/>
            <person name="O'Laughlin M."/>
            <person name="Miner T."/>
            <person name="Herter B."/>
            <person name="Rosa B.A."/>
            <person name="Cordes M."/>
            <person name="Tomlinson C."/>
            <person name="Wollam A."/>
            <person name="Palsikar V.B."/>
            <person name="Mardis E.R."/>
            <person name="Wilson R.K."/>
        </authorList>
    </citation>
    <scope>NUCLEOTIDE SEQUENCE [LARGE SCALE GENOMIC DNA]</scope>
    <source>
        <strain evidence="2">DSM 22607</strain>
    </source>
</reference>
<evidence type="ECO:0000313" key="2">
    <source>
        <dbReference type="Proteomes" id="UP000070366"/>
    </source>
</evidence>
<dbReference type="AlphaFoldDB" id="A0A136Q529"/>
<name>A0A136Q529_9FIRM</name>
<proteinExistence type="predicted"/>
<keyword evidence="2" id="KW-1185">Reference proteome</keyword>
<dbReference type="EMBL" id="LSZW01000056">
    <property type="protein sequence ID" value="KXK65783.1"/>
    <property type="molecule type" value="Genomic_DNA"/>
</dbReference>
<comment type="caution">
    <text evidence="1">The sequence shown here is derived from an EMBL/GenBank/DDBJ whole genome shotgun (WGS) entry which is preliminary data.</text>
</comment>